<dbReference type="SUPFAM" id="SSF51445">
    <property type="entry name" value="(Trans)glycosidases"/>
    <property type="match status" value="1"/>
</dbReference>
<evidence type="ECO:0000259" key="2">
    <source>
        <dbReference type="Pfam" id="PF19200"/>
    </source>
</evidence>
<dbReference type="RefSeq" id="WP_057828537.1">
    <property type="nucleotide sequence ID" value="NZ_AYZE01000008.1"/>
</dbReference>
<reference evidence="3 4" key="1">
    <citation type="journal article" date="2015" name="Genome Announc.">
        <title>Expanding the biotechnology potential of lactobacilli through comparative genomics of 213 strains and associated genera.</title>
        <authorList>
            <person name="Sun Z."/>
            <person name="Harris H.M."/>
            <person name="McCann A."/>
            <person name="Guo C."/>
            <person name="Argimon S."/>
            <person name="Zhang W."/>
            <person name="Yang X."/>
            <person name="Jeffery I.B."/>
            <person name="Cooney J.C."/>
            <person name="Kagawa T.F."/>
            <person name="Liu W."/>
            <person name="Song Y."/>
            <person name="Salvetti E."/>
            <person name="Wrobel A."/>
            <person name="Rasinkangas P."/>
            <person name="Parkhill J."/>
            <person name="Rea M.C."/>
            <person name="O'Sullivan O."/>
            <person name="Ritari J."/>
            <person name="Douillard F.P."/>
            <person name="Paul Ross R."/>
            <person name="Yang R."/>
            <person name="Briner A.E."/>
            <person name="Felis G.E."/>
            <person name="de Vos W.M."/>
            <person name="Barrangou R."/>
            <person name="Klaenhammer T.R."/>
            <person name="Caufield P.W."/>
            <person name="Cui Y."/>
            <person name="Zhang H."/>
            <person name="O'Toole P.W."/>
        </authorList>
    </citation>
    <scope>NUCLEOTIDE SEQUENCE [LARGE SCALE GENOMIC DNA]</scope>
    <source>
        <strain evidence="3 4">DSM 21116</strain>
    </source>
</reference>
<feature type="domain" description="6-phospho-N-acetylmuramidase C-terminal" evidence="1">
    <location>
        <begin position="247"/>
        <end position="359"/>
    </location>
</feature>
<protein>
    <recommendedName>
        <fullName evidence="5">Outer surface protein</fullName>
    </recommendedName>
</protein>
<evidence type="ECO:0000259" key="1">
    <source>
        <dbReference type="Pfam" id="PF05913"/>
    </source>
</evidence>
<accession>A0A0R2CW19</accession>
<sequence length="360" mass="40978">MGELGISVYPEHTDLKRNFEYIKKAAKLGYSRLFTSLLEIKGSKEDVLEKFKAVIDFANELNFKTIIDINPTLFKQLGIGYDDLSFFKKLGVWGIRLDLGFTGLEEALMTRNPYDLKIEVNMSTGTNYLENIMSYSPKTENLLGCHNFYPQAYTGLSESFVEKYSQLFKKYSLNTAAFVSSNSATVGPWPVQDGLPTIEEDRQRQIELQVEHLKSFGLIDDVIIGNAFATDEELEVVARSFFSAHPVLQVELAETISNVEREAVLDMVHLYRGDTSEYLLRDQNTRVKFKDTSIKAHDTHDIKCGDLIMVNDNYGQYSGEMQIALLDIKNDGRRNVIGKVLESNLFLLKKIKPWSTFLLN</sequence>
<dbReference type="STRING" id="1423729.FC80_GL000251"/>
<dbReference type="EMBL" id="AYZE01000008">
    <property type="protein sequence ID" value="KRM92070.1"/>
    <property type="molecule type" value="Genomic_DNA"/>
</dbReference>
<proteinExistence type="predicted"/>
<feature type="domain" description="6-phospho-N-acetylmuramidase N-terminal" evidence="2">
    <location>
        <begin position="4"/>
        <end position="238"/>
    </location>
</feature>
<dbReference type="InterPro" id="IPR043894">
    <property type="entry name" value="MupG_C"/>
</dbReference>
<dbReference type="InterPro" id="IPR013785">
    <property type="entry name" value="Aldolase_TIM"/>
</dbReference>
<dbReference type="SUPFAM" id="SSF50891">
    <property type="entry name" value="Cyclophilin-like"/>
    <property type="match status" value="1"/>
</dbReference>
<gene>
    <name evidence="3" type="ORF">FC80_GL000251</name>
</gene>
<evidence type="ECO:0000313" key="4">
    <source>
        <dbReference type="Proteomes" id="UP000051131"/>
    </source>
</evidence>
<dbReference type="Pfam" id="PF19200">
    <property type="entry name" value="MupG_N"/>
    <property type="match status" value="1"/>
</dbReference>
<comment type="caution">
    <text evidence="3">The sequence shown here is derived from an EMBL/GenBank/DDBJ whole genome shotgun (WGS) entry which is preliminary data.</text>
</comment>
<organism evidence="3 4">
    <name type="scientific">Liquorilactobacillus cacaonum DSM 21116</name>
    <dbReference type="NCBI Taxonomy" id="1423729"/>
    <lineage>
        <taxon>Bacteria</taxon>
        <taxon>Bacillati</taxon>
        <taxon>Bacillota</taxon>
        <taxon>Bacilli</taxon>
        <taxon>Lactobacillales</taxon>
        <taxon>Lactobacillaceae</taxon>
        <taxon>Liquorilactobacillus</taxon>
    </lineage>
</organism>
<dbReference type="Pfam" id="PF05913">
    <property type="entry name" value="MupG_C"/>
    <property type="match status" value="1"/>
</dbReference>
<dbReference type="InterPro" id="IPR017853">
    <property type="entry name" value="GH"/>
</dbReference>
<evidence type="ECO:0008006" key="5">
    <source>
        <dbReference type="Google" id="ProtNLM"/>
    </source>
</evidence>
<dbReference type="PANTHER" id="PTHR38435:SF1">
    <property type="entry name" value="DUF871 DOMAIN-CONTAINING PROTEIN"/>
    <property type="match status" value="1"/>
</dbReference>
<dbReference type="Gene3D" id="2.40.100.10">
    <property type="entry name" value="Cyclophilin-like"/>
    <property type="match status" value="1"/>
</dbReference>
<evidence type="ECO:0000313" key="3">
    <source>
        <dbReference type="EMBL" id="KRM92070.1"/>
    </source>
</evidence>
<dbReference type="PANTHER" id="PTHR38435">
    <property type="match status" value="1"/>
</dbReference>
<dbReference type="Proteomes" id="UP000051131">
    <property type="component" value="Unassembled WGS sequence"/>
</dbReference>
<dbReference type="AlphaFoldDB" id="A0A0R2CW19"/>
<keyword evidence="4" id="KW-1185">Reference proteome</keyword>
<dbReference type="InterPro" id="IPR029000">
    <property type="entry name" value="Cyclophilin-like_dom_sf"/>
</dbReference>
<dbReference type="InterPro" id="IPR043797">
    <property type="entry name" value="MupG_N"/>
</dbReference>
<dbReference type="PATRIC" id="fig|1423729.3.peg.252"/>
<dbReference type="OrthoDB" id="5809921at2"/>
<dbReference type="Gene3D" id="3.20.20.70">
    <property type="entry name" value="Aldolase class I"/>
    <property type="match status" value="1"/>
</dbReference>
<name>A0A0R2CW19_9LACO</name>
<dbReference type="InterPro" id="IPR008589">
    <property type="entry name" value="MupG"/>
</dbReference>